<dbReference type="AlphaFoldDB" id="A0A6A5TBJ4"/>
<keyword evidence="4" id="KW-1185">Reference proteome</keyword>
<keyword evidence="2" id="KW-0812">Transmembrane</keyword>
<evidence type="ECO:0000256" key="2">
    <source>
        <dbReference type="SAM" id="Phobius"/>
    </source>
</evidence>
<organism evidence="3 4">
    <name type="scientific">Byssothecium circinans</name>
    <dbReference type="NCBI Taxonomy" id="147558"/>
    <lineage>
        <taxon>Eukaryota</taxon>
        <taxon>Fungi</taxon>
        <taxon>Dikarya</taxon>
        <taxon>Ascomycota</taxon>
        <taxon>Pezizomycotina</taxon>
        <taxon>Dothideomycetes</taxon>
        <taxon>Pleosporomycetidae</taxon>
        <taxon>Pleosporales</taxon>
        <taxon>Massarineae</taxon>
        <taxon>Massarinaceae</taxon>
        <taxon>Byssothecium</taxon>
    </lineage>
</organism>
<feature type="transmembrane region" description="Helical" evidence="2">
    <location>
        <begin position="450"/>
        <end position="473"/>
    </location>
</feature>
<dbReference type="EMBL" id="ML977030">
    <property type="protein sequence ID" value="KAF1949971.1"/>
    <property type="molecule type" value="Genomic_DNA"/>
</dbReference>
<reference evidence="3" key="1">
    <citation type="journal article" date="2020" name="Stud. Mycol.">
        <title>101 Dothideomycetes genomes: a test case for predicting lifestyles and emergence of pathogens.</title>
        <authorList>
            <person name="Haridas S."/>
            <person name="Albert R."/>
            <person name="Binder M."/>
            <person name="Bloem J."/>
            <person name="Labutti K."/>
            <person name="Salamov A."/>
            <person name="Andreopoulos B."/>
            <person name="Baker S."/>
            <person name="Barry K."/>
            <person name="Bills G."/>
            <person name="Bluhm B."/>
            <person name="Cannon C."/>
            <person name="Castanera R."/>
            <person name="Culley D."/>
            <person name="Daum C."/>
            <person name="Ezra D."/>
            <person name="Gonzalez J."/>
            <person name="Henrissat B."/>
            <person name="Kuo A."/>
            <person name="Liang C."/>
            <person name="Lipzen A."/>
            <person name="Lutzoni F."/>
            <person name="Magnuson J."/>
            <person name="Mondo S."/>
            <person name="Nolan M."/>
            <person name="Ohm R."/>
            <person name="Pangilinan J."/>
            <person name="Park H.-J."/>
            <person name="Ramirez L."/>
            <person name="Alfaro M."/>
            <person name="Sun H."/>
            <person name="Tritt A."/>
            <person name="Yoshinaga Y."/>
            <person name="Zwiers L.-H."/>
            <person name="Turgeon B."/>
            <person name="Goodwin S."/>
            <person name="Spatafora J."/>
            <person name="Crous P."/>
            <person name="Grigoriev I."/>
        </authorList>
    </citation>
    <scope>NUCLEOTIDE SEQUENCE</scope>
    <source>
        <strain evidence="3">CBS 675.92</strain>
    </source>
</reference>
<feature type="transmembrane region" description="Helical" evidence="2">
    <location>
        <begin position="212"/>
        <end position="233"/>
    </location>
</feature>
<evidence type="ECO:0000313" key="4">
    <source>
        <dbReference type="Proteomes" id="UP000800035"/>
    </source>
</evidence>
<evidence type="ECO:0000313" key="3">
    <source>
        <dbReference type="EMBL" id="KAF1949971.1"/>
    </source>
</evidence>
<feature type="transmembrane region" description="Helical" evidence="2">
    <location>
        <begin position="340"/>
        <end position="362"/>
    </location>
</feature>
<keyword evidence="2" id="KW-0472">Membrane</keyword>
<feature type="region of interest" description="Disordered" evidence="1">
    <location>
        <begin position="123"/>
        <end position="142"/>
    </location>
</feature>
<feature type="compositionally biased region" description="Basic and acidic residues" evidence="1">
    <location>
        <begin position="126"/>
        <end position="135"/>
    </location>
</feature>
<evidence type="ECO:0000256" key="1">
    <source>
        <dbReference type="SAM" id="MobiDB-lite"/>
    </source>
</evidence>
<feature type="transmembrane region" description="Helical" evidence="2">
    <location>
        <begin position="169"/>
        <end position="192"/>
    </location>
</feature>
<keyword evidence="2" id="KW-1133">Transmembrane helix</keyword>
<dbReference type="Proteomes" id="UP000800035">
    <property type="component" value="Unassembled WGS sequence"/>
</dbReference>
<accession>A0A6A5TBJ4</accession>
<proteinExistence type="predicted"/>
<protein>
    <submittedName>
        <fullName evidence="3">Uncharacterized protein</fullName>
    </submittedName>
</protein>
<sequence>MPDTTMQTPQSSAASRALIGRPRHLQLRLFSLHTVCMSQQELQIRWGAQQPSQVRHLTLQHTSKEPTLATKHNINSIASSGIICAMATGLGSRLVMINFLLIFQFLVIAVEVIFFKTKPDNIQTEPAHESPKPSDTEGQSNSWSKGWRKLIWHRGYAWPISNVEIRQSIVPLVSAILGAILVSVAFSGKSWIYPSRDGECNTNLDADISGDGVRMTFWAQIAVLIIISIIGFFHQEGTGIKEVGGGLILIHVSLVIALVVQMGKGTLTSVNAAIGATILDAQNMALQIPLTAKETLAARWQVILLIPAQILGLAVLPILIVRLTKGDFASEDCKCLYFFWWSWLSDCSAFSHSELSVFWVYYSLRWIMFIQSSFHSMYNAEWFHVSEKGERCSKPEPVKYATIQAGYRYKDYPATISWSYMLFALYSLTSMAVAEVTIRDLDLHPSSHIYSVGQIIAIVVAGATIIRAAWSFVPLFNKEDRKSFPDLIFTLLWPGSDGDDDDDIALAKGTAVHKNLPLGSYQQHLGHQGLNPPANPRRKWEDILGHLVRGQGHGLSIPEPRYDLKDRPRL</sequence>
<feature type="transmembrane region" description="Helical" evidence="2">
    <location>
        <begin position="95"/>
        <end position="115"/>
    </location>
</feature>
<dbReference type="OrthoDB" id="3799771at2759"/>
<feature type="transmembrane region" description="Helical" evidence="2">
    <location>
        <begin position="418"/>
        <end position="438"/>
    </location>
</feature>
<feature type="transmembrane region" description="Helical" evidence="2">
    <location>
        <begin position="302"/>
        <end position="320"/>
    </location>
</feature>
<gene>
    <name evidence="3" type="ORF">CC80DRAFT_554872</name>
</gene>
<name>A0A6A5TBJ4_9PLEO</name>
<feature type="transmembrane region" description="Helical" evidence="2">
    <location>
        <begin position="245"/>
        <end position="263"/>
    </location>
</feature>